<evidence type="ECO:0000256" key="1">
    <source>
        <dbReference type="ARBA" id="ARBA00007682"/>
    </source>
</evidence>
<evidence type="ECO:0000256" key="4">
    <source>
        <dbReference type="SAM" id="MobiDB-lite"/>
    </source>
</evidence>
<proteinExistence type="inferred from homology"/>
<keyword evidence="7" id="KW-1185">Reference proteome</keyword>
<accession>B7FQW3</accession>
<dbReference type="InterPro" id="IPR040168">
    <property type="entry name" value="Not2/3/5"/>
</dbReference>
<keyword evidence="3" id="KW-0804">Transcription</keyword>
<dbReference type="RefSeq" id="XP_002176938.1">
    <property type="nucleotide sequence ID" value="XM_002176902.1"/>
</dbReference>
<dbReference type="OrthoDB" id="25391at2759"/>
<feature type="region of interest" description="Disordered" evidence="4">
    <location>
        <begin position="1"/>
        <end position="26"/>
    </location>
</feature>
<evidence type="ECO:0000313" key="6">
    <source>
        <dbReference type="EMBL" id="EEC51401.1"/>
    </source>
</evidence>
<dbReference type="STRING" id="556484.B7FQW3"/>
<dbReference type="InParanoid" id="B7FQW3"/>
<dbReference type="InterPro" id="IPR007282">
    <property type="entry name" value="NOT2/3/5_C"/>
</dbReference>
<dbReference type="Proteomes" id="UP000000759">
    <property type="component" value="Chromosome 1"/>
</dbReference>
<dbReference type="GO" id="GO:0006355">
    <property type="term" value="P:regulation of DNA-templated transcription"/>
    <property type="evidence" value="ECO:0007669"/>
    <property type="project" value="InterPro"/>
</dbReference>
<sequence length="464" mass="47487">MEGASTTSSATSSVDGRSAGGGTSHNTTASASDYLNIGMFASGNTPGGSDLLGNSNAVFLGNGFGNIDSTNTAAVSALVNSTGTSFDLTDFPSLAGGIGGANASVAGNGLAAALRQQQQQQQQQLLAHQQMLQSKGGVSNASNLYRLAMSGANGNFNMATEDFPALGANAPQPAPSGSSALNPSSLLSGSMPVSRGGNANGNVGGLYADIDTNKNNTASSGSQLDVSGGLLGGTGLGGLGGIRGLQQAGMTGAGNAMGRAPSSTVPGAGAIGSSSSGGAAAGGALTGDYGLLGLLGVIRMTDDDRNTLALGSDLTMLGLNLGSTEQIYSTFSSPWSDNVATKEPHYQLPVCYYMQPPALKTGHLSKFQLETLFYIFYALPKDVLQAYAAQELYSREWRYHGELKLWFKRASPSDGVSSSSSGSPQYLYFDINSWERRLFNGSMNQNITSGFITEDEVQVKFPSS</sequence>
<dbReference type="GeneID" id="7196769"/>
<name>B7FQW3_PHATC</name>
<dbReference type="InterPro" id="IPR038635">
    <property type="entry name" value="CCR4-NOT_su2/3/5_C_sf"/>
</dbReference>
<feature type="domain" description="NOT2/NOT3/NOT5 C-terminal" evidence="5">
    <location>
        <begin position="328"/>
        <end position="437"/>
    </location>
</feature>
<dbReference type="Gene3D" id="2.30.30.1020">
    <property type="entry name" value="CCR4-NOT complex subunit 2/3/5, C-terminal domain"/>
    <property type="match status" value="1"/>
</dbReference>
<dbReference type="EMBL" id="CM000605">
    <property type="protein sequence ID" value="EEC51401.1"/>
    <property type="molecule type" value="Genomic_DNA"/>
</dbReference>
<organism evidence="6 7">
    <name type="scientific">Phaeodactylum tricornutum (strain CCAP 1055/1)</name>
    <dbReference type="NCBI Taxonomy" id="556484"/>
    <lineage>
        <taxon>Eukaryota</taxon>
        <taxon>Sar</taxon>
        <taxon>Stramenopiles</taxon>
        <taxon>Ochrophyta</taxon>
        <taxon>Bacillariophyta</taxon>
        <taxon>Bacillariophyceae</taxon>
        <taxon>Bacillariophycidae</taxon>
        <taxon>Naviculales</taxon>
        <taxon>Phaeodactylaceae</taxon>
        <taxon>Phaeodactylum</taxon>
    </lineage>
</organism>
<evidence type="ECO:0000259" key="5">
    <source>
        <dbReference type="Pfam" id="PF04153"/>
    </source>
</evidence>
<reference evidence="6 7" key="1">
    <citation type="journal article" date="2008" name="Nature">
        <title>The Phaeodactylum genome reveals the evolutionary history of diatom genomes.</title>
        <authorList>
            <person name="Bowler C."/>
            <person name="Allen A.E."/>
            <person name="Badger J.H."/>
            <person name="Grimwood J."/>
            <person name="Jabbari K."/>
            <person name="Kuo A."/>
            <person name="Maheswari U."/>
            <person name="Martens C."/>
            <person name="Maumus F."/>
            <person name="Otillar R.P."/>
            <person name="Rayko E."/>
            <person name="Salamov A."/>
            <person name="Vandepoele K."/>
            <person name="Beszteri B."/>
            <person name="Gruber A."/>
            <person name="Heijde M."/>
            <person name="Katinka M."/>
            <person name="Mock T."/>
            <person name="Valentin K."/>
            <person name="Verret F."/>
            <person name="Berges J.A."/>
            <person name="Brownlee C."/>
            <person name="Cadoret J.P."/>
            <person name="Chiovitti A."/>
            <person name="Choi C.J."/>
            <person name="Coesel S."/>
            <person name="De Martino A."/>
            <person name="Detter J.C."/>
            <person name="Durkin C."/>
            <person name="Falciatore A."/>
            <person name="Fournet J."/>
            <person name="Haruta M."/>
            <person name="Huysman M.J."/>
            <person name="Jenkins B.D."/>
            <person name="Jiroutova K."/>
            <person name="Jorgensen R.E."/>
            <person name="Joubert Y."/>
            <person name="Kaplan A."/>
            <person name="Kroger N."/>
            <person name="Kroth P.G."/>
            <person name="La Roche J."/>
            <person name="Lindquist E."/>
            <person name="Lommer M."/>
            <person name="Martin-Jezequel V."/>
            <person name="Lopez P.J."/>
            <person name="Lucas S."/>
            <person name="Mangogna M."/>
            <person name="McGinnis K."/>
            <person name="Medlin L.K."/>
            <person name="Montsant A."/>
            <person name="Oudot-Le Secq M.P."/>
            <person name="Napoli C."/>
            <person name="Obornik M."/>
            <person name="Parker M.S."/>
            <person name="Petit J.L."/>
            <person name="Porcel B.M."/>
            <person name="Poulsen N."/>
            <person name="Robison M."/>
            <person name="Rychlewski L."/>
            <person name="Rynearson T.A."/>
            <person name="Schmutz J."/>
            <person name="Shapiro H."/>
            <person name="Siaut M."/>
            <person name="Stanley M."/>
            <person name="Sussman M.R."/>
            <person name="Taylor A.R."/>
            <person name="Vardi A."/>
            <person name="von Dassow P."/>
            <person name="Vyverman W."/>
            <person name="Willis A."/>
            <person name="Wyrwicz L.S."/>
            <person name="Rokhsar D.S."/>
            <person name="Weissenbach J."/>
            <person name="Armbrust E.V."/>
            <person name="Green B.R."/>
            <person name="Van de Peer Y."/>
            <person name="Grigoriev I.V."/>
        </authorList>
    </citation>
    <scope>NUCLEOTIDE SEQUENCE [LARGE SCALE GENOMIC DNA]</scope>
    <source>
        <strain evidence="6 7">CCAP 1055/1</strain>
    </source>
</reference>
<dbReference type="GO" id="GO:0030015">
    <property type="term" value="C:CCR4-NOT core complex"/>
    <property type="evidence" value="ECO:0007669"/>
    <property type="project" value="InterPro"/>
</dbReference>
<dbReference type="Pfam" id="PF04153">
    <property type="entry name" value="NOT2_3_5_C"/>
    <property type="match status" value="1"/>
</dbReference>
<feature type="compositionally biased region" description="Polar residues" evidence="4">
    <location>
        <begin position="175"/>
        <end position="188"/>
    </location>
</feature>
<comment type="similarity">
    <text evidence="1">Belongs to the CNOT2/3/5 family.</text>
</comment>
<feature type="region of interest" description="Disordered" evidence="4">
    <location>
        <begin position="252"/>
        <end position="272"/>
    </location>
</feature>
<dbReference type="AlphaFoldDB" id="B7FQW3"/>
<dbReference type="HOGENOM" id="CLU_589850_0_0_1"/>
<keyword evidence="2" id="KW-0805">Transcription regulation</keyword>
<dbReference type="PaxDb" id="2850-Phatr43176"/>
<feature type="region of interest" description="Disordered" evidence="4">
    <location>
        <begin position="167"/>
        <end position="194"/>
    </location>
</feature>
<feature type="compositionally biased region" description="Low complexity" evidence="4">
    <location>
        <begin position="1"/>
        <end position="13"/>
    </location>
</feature>
<protein>
    <recommendedName>
        <fullName evidence="5">NOT2/NOT3/NOT5 C-terminal domain-containing protein</fullName>
    </recommendedName>
</protein>
<gene>
    <name evidence="6" type="ORF">PHATRDRAFT_43176</name>
</gene>
<evidence type="ECO:0000313" key="7">
    <source>
        <dbReference type="Proteomes" id="UP000000759"/>
    </source>
</evidence>
<evidence type="ECO:0000256" key="3">
    <source>
        <dbReference type="ARBA" id="ARBA00023163"/>
    </source>
</evidence>
<reference evidence="7" key="2">
    <citation type="submission" date="2008-08" db="EMBL/GenBank/DDBJ databases">
        <authorList>
            <consortium name="Diatom Consortium"/>
            <person name="Grigoriev I."/>
            <person name="Grimwood J."/>
            <person name="Kuo A."/>
            <person name="Otillar R.P."/>
            <person name="Salamov A."/>
            <person name="Detter J.C."/>
            <person name="Lindquist E."/>
            <person name="Shapiro H."/>
            <person name="Lucas S."/>
            <person name="Glavina del Rio T."/>
            <person name="Pitluck S."/>
            <person name="Rokhsar D."/>
            <person name="Bowler C."/>
        </authorList>
    </citation>
    <scope>GENOME REANNOTATION</scope>
    <source>
        <strain evidence="7">CCAP 1055/1</strain>
    </source>
</reference>
<dbReference type="KEGG" id="pti:PHATRDRAFT_43176"/>
<dbReference type="eggNOG" id="KOG2151">
    <property type="taxonomic scope" value="Eukaryota"/>
</dbReference>
<dbReference type="PANTHER" id="PTHR23326">
    <property type="entry name" value="CCR4 NOT-RELATED"/>
    <property type="match status" value="1"/>
</dbReference>
<evidence type="ECO:0000256" key="2">
    <source>
        <dbReference type="ARBA" id="ARBA00023015"/>
    </source>
</evidence>